<evidence type="ECO:0000256" key="2">
    <source>
        <dbReference type="ARBA" id="ARBA00023267"/>
    </source>
</evidence>
<dbReference type="OrthoDB" id="9811735at2"/>
<dbReference type="NCBIfam" id="TIGR00531">
    <property type="entry name" value="BCCP"/>
    <property type="match status" value="1"/>
</dbReference>
<dbReference type="Gene3D" id="2.40.50.100">
    <property type="match status" value="1"/>
</dbReference>
<comment type="pathway">
    <text evidence="3">Lipid metabolism; fatty acid biosynthesis.</text>
</comment>
<dbReference type="SUPFAM" id="SSF51230">
    <property type="entry name" value="Single hybrid motif"/>
    <property type="match status" value="1"/>
</dbReference>
<dbReference type="InterPro" id="IPR001249">
    <property type="entry name" value="AcCoA_biotinCC"/>
</dbReference>
<evidence type="ECO:0000313" key="6">
    <source>
        <dbReference type="Proteomes" id="UP000306888"/>
    </source>
</evidence>
<dbReference type="RefSeq" id="WP_136003651.1">
    <property type="nucleotide sequence ID" value="NZ_SRYR01000001.1"/>
</dbReference>
<dbReference type="CDD" id="cd06850">
    <property type="entry name" value="biotinyl_domain"/>
    <property type="match status" value="1"/>
</dbReference>
<proteinExistence type="predicted"/>
<dbReference type="InterPro" id="IPR011053">
    <property type="entry name" value="Single_hybrid_motif"/>
</dbReference>
<evidence type="ECO:0000256" key="1">
    <source>
        <dbReference type="ARBA" id="ARBA00017562"/>
    </source>
</evidence>
<dbReference type="AlphaFoldDB" id="A0A4S2DMV2"/>
<evidence type="ECO:0000259" key="4">
    <source>
        <dbReference type="PROSITE" id="PS50968"/>
    </source>
</evidence>
<evidence type="ECO:0000313" key="5">
    <source>
        <dbReference type="EMBL" id="TGY43405.1"/>
    </source>
</evidence>
<comment type="function">
    <text evidence="3">This protein is a component of the acetyl coenzyme A carboxylase complex; first, biotin carboxylase catalyzes the carboxylation of the carrier protein and then the transcarboxylase transfers the carboxyl group to form malonyl-CoA.</text>
</comment>
<dbReference type="PANTHER" id="PTHR45266">
    <property type="entry name" value="OXALOACETATE DECARBOXYLASE ALPHA CHAIN"/>
    <property type="match status" value="1"/>
</dbReference>
<gene>
    <name evidence="5" type="primary">accB</name>
    <name evidence="5" type="ORF">E5347_00945</name>
</gene>
<keyword evidence="3" id="KW-0444">Lipid biosynthesis</keyword>
<organism evidence="5 6">
    <name type="scientific">Clostridium sartagoforme</name>
    <dbReference type="NCBI Taxonomy" id="84031"/>
    <lineage>
        <taxon>Bacteria</taxon>
        <taxon>Bacillati</taxon>
        <taxon>Bacillota</taxon>
        <taxon>Clostridia</taxon>
        <taxon>Eubacteriales</taxon>
        <taxon>Clostridiaceae</taxon>
        <taxon>Clostridium</taxon>
    </lineage>
</organism>
<dbReference type="UniPathway" id="UPA00094"/>
<keyword evidence="3" id="KW-0275">Fatty acid biosynthesis</keyword>
<evidence type="ECO:0000256" key="3">
    <source>
        <dbReference type="RuleBase" id="RU364072"/>
    </source>
</evidence>
<sequence>MLSYEQIKDLIESVDSSSLRVFEFESQGTRLRLSKNDEAIKEVQSLSVETNEAKGNIYDSSINANLVSNNEFNNINESNIEKVEIKENLNIVKSPLVGTYYSSGSQGGKPYVEKGDKVKKGDVLCIVEAMKIMNEIVSEFDGEVVEVLRNDEDIVEFGMELFKIK</sequence>
<dbReference type="GO" id="GO:0009317">
    <property type="term" value="C:acetyl-CoA carboxylase complex"/>
    <property type="evidence" value="ECO:0007669"/>
    <property type="project" value="InterPro"/>
</dbReference>
<dbReference type="Proteomes" id="UP000306888">
    <property type="component" value="Unassembled WGS sequence"/>
</dbReference>
<keyword evidence="6" id="KW-1185">Reference proteome</keyword>
<dbReference type="PRINTS" id="PR01071">
    <property type="entry name" value="ACOABIOTINCC"/>
</dbReference>
<keyword evidence="3" id="KW-0276">Fatty acid metabolism</keyword>
<dbReference type="PANTHER" id="PTHR45266:SF3">
    <property type="entry name" value="OXALOACETATE DECARBOXYLASE ALPHA CHAIN"/>
    <property type="match status" value="1"/>
</dbReference>
<dbReference type="InterPro" id="IPR050709">
    <property type="entry name" value="Biotin_Carboxyl_Carrier/Decarb"/>
</dbReference>
<dbReference type="GO" id="GO:0006633">
    <property type="term" value="P:fatty acid biosynthetic process"/>
    <property type="evidence" value="ECO:0007669"/>
    <property type="project" value="UniProtKB-UniPathway"/>
</dbReference>
<dbReference type="GO" id="GO:0003989">
    <property type="term" value="F:acetyl-CoA carboxylase activity"/>
    <property type="evidence" value="ECO:0007669"/>
    <property type="project" value="InterPro"/>
</dbReference>
<reference evidence="5 6" key="1">
    <citation type="submission" date="2019-04" db="EMBL/GenBank/DDBJ databases">
        <title>Microbes associate with the intestines of laboratory mice.</title>
        <authorList>
            <person name="Navarre W."/>
            <person name="Wong E."/>
            <person name="Huang K."/>
            <person name="Tropini C."/>
            <person name="Ng K."/>
            <person name="Yu B."/>
        </authorList>
    </citation>
    <scope>NUCLEOTIDE SEQUENCE [LARGE SCALE GENOMIC DNA]</scope>
    <source>
        <strain evidence="5 6">NM50_B9-20</strain>
    </source>
</reference>
<comment type="caution">
    <text evidence="5">The sequence shown here is derived from an EMBL/GenBank/DDBJ whole genome shotgun (WGS) entry which is preliminary data.</text>
</comment>
<dbReference type="PROSITE" id="PS50968">
    <property type="entry name" value="BIOTINYL_LIPOYL"/>
    <property type="match status" value="1"/>
</dbReference>
<keyword evidence="3" id="KW-0443">Lipid metabolism</keyword>
<feature type="domain" description="Lipoyl-binding" evidence="4">
    <location>
        <begin position="80"/>
        <end position="165"/>
    </location>
</feature>
<name>A0A4S2DMV2_9CLOT</name>
<accession>A0A4S2DMV2</accession>
<dbReference type="EMBL" id="SRYR01000001">
    <property type="protein sequence ID" value="TGY43405.1"/>
    <property type="molecule type" value="Genomic_DNA"/>
</dbReference>
<keyword evidence="2 3" id="KW-0092">Biotin</keyword>
<dbReference type="Pfam" id="PF00364">
    <property type="entry name" value="Biotin_lipoyl"/>
    <property type="match status" value="1"/>
</dbReference>
<dbReference type="InterPro" id="IPR000089">
    <property type="entry name" value="Biotin_lipoyl"/>
</dbReference>
<protein>
    <recommendedName>
        <fullName evidence="1 3">Biotin carboxyl carrier protein of acetyl-CoA carboxylase</fullName>
    </recommendedName>
</protein>